<sequence length="296" mass="33415">MNISHMSLIVGALVALGYSESKMNSSIEGGIHIEDHLDQTNSIIDGSESTSSHLSQTSTDIDAELYDYRVAYNDYLNEHQINPVQIRQSQSFSSRIQDWFKRLAFATGIKYLRKKTRTVGYMPEKYASGLSHRMKPNLILSISKAKKILKDDITVFKKPHYVHGASSSKIDPGSSTTNPEVLTPKDPTHLSFNDDSESSTSDQLPLEKISKVILVAESQSQCAICQTEFQSPKLKTNSQYQDGLLRFKHNIKPDIQFEAISCVKKCGHCFHPTCIKPWFDLQKKEKKLLNCPLCRE</sequence>
<evidence type="ECO:0000256" key="2">
    <source>
        <dbReference type="ARBA" id="ARBA00022771"/>
    </source>
</evidence>
<dbReference type="Gene3D" id="3.30.40.10">
    <property type="entry name" value="Zinc/RING finger domain, C3HC4 (zinc finger)"/>
    <property type="match status" value="1"/>
</dbReference>
<evidence type="ECO:0000256" key="6">
    <source>
        <dbReference type="SAM" id="SignalP"/>
    </source>
</evidence>
<keyword evidence="3" id="KW-0862">Zinc</keyword>
<dbReference type="OrthoDB" id="8062037at2759"/>
<protein>
    <recommendedName>
        <fullName evidence="7">RING-type domain-containing protein</fullName>
    </recommendedName>
</protein>
<dbReference type="GO" id="GO:0008270">
    <property type="term" value="F:zinc ion binding"/>
    <property type="evidence" value="ECO:0007669"/>
    <property type="project" value="UniProtKB-KW"/>
</dbReference>
<evidence type="ECO:0000313" key="8">
    <source>
        <dbReference type="EMBL" id="KAA1066270.1"/>
    </source>
</evidence>
<dbReference type="Pfam" id="PF13639">
    <property type="entry name" value="zf-RING_2"/>
    <property type="match status" value="1"/>
</dbReference>
<evidence type="ECO:0000313" key="9">
    <source>
        <dbReference type="EMBL" id="KAA1128405.1"/>
    </source>
</evidence>
<keyword evidence="10" id="KW-1185">Reference proteome</keyword>
<dbReference type="EMBL" id="VDEP01000142">
    <property type="protein sequence ID" value="KAA1128405.1"/>
    <property type="molecule type" value="Genomic_DNA"/>
</dbReference>
<reference evidence="10 11" key="1">
    <citation type="submission" date="2019-05" db="EMBL/GenBank/DDBJ databases">
        <title>Emergence of the Ug99 lineage of the wheat stem rust pathogen through somatic hybridization.</title>
        <authorList>
            <person name="Li F."/>
            <person name="Upadhyaya N.M."/>
            <person name="Sperschneider J."/>
            <person name="Matny O."/>
            <person name="Nguyen-Phuc H."/>
            <person name="Mago R."/>
            <person name="Raley C."/>
            <person name="Miller M.E."/>
            <person name="Silverstein K.A.T."/>
            <person name="Henningsen E."/>
            <person name="Hirsch C.D."/>
            <person name="Visser B."/>
            <person name="Pretorius Z.A."/>
            <person name="Steffenson B.J."/>
            <person name="Schwessinger B."/>
            <person name="Dodds P.N."/>
            <person name="Figueroa M."/>
        </authorList>
    </citation>
    <scope>NUCLEOTIDE SEQUENCE [LARGE SCALE GENOMIC DNA]</scope>
    <source>
        <strain evidence="8">21-0</strain>
        <strain evidence="9 11">Ug99</strain>
    </source>
</reference>
<dbReference type="InterPro" id="IPR001841">
    <property type="entry name" value="Znf_RING"/>
</dbReference>
<dbReference type="InterPro" id="IPR013083">
    <property type="entry name" value="Znf_RING/FYVE/PHD"/>
</dbReference>
<dbReference type="EMBL" id="VSWC01000196">
    <property type="protein sequence ID" value="KAA1066270.1"/>
    <property type="molecule type" value="Genomic_DNA"/>
</dbReference>
<evidence type="ECO:0000259" key="7">
    <source>
        <dbReference type="PROSITE" id="PS50089"/>
    </source>
</evidence>
<keyword evidence="6" id="KW-0732">Signal</keyword>
<accession>A0A5B0RTP7</accession>
<evidence type="ECO:0000256" key="3">
    <source>
        <dbReference type="ARBA" id="ARBA00022833"/>
    </source>
</evidence>
<feature type="chain" id="PRO_5033474922" description="RING-type domain-containing protein" evidence="6">
    <location>
        <begin position="22"/>
        <end position="296"/>
    </location>
</feature>
<feature type="compositionally biased region" description="Polar residues" evidence="5">
    <location>
        <begin position="190"/>
        <end position="203"/>
    </location>
</feature>
<gene>
    <name evidence="8" type="ORF">PGT21_027288</name>
    <name evidence="9" type="ORF">PGTUg99_021772</name>
</gene>
<dbReference type="PANTHER" id="PTHR15710">
    <property type="entry name" value="E3 UBIQUITIN-PROTEIN LIGASE PRAJA"/>
    <property type="match status" value="1"/>
</dbReference>
<feature type="domain" description="RING-type" evidence="7">
    <location>
        <begin position="222"/>
        <end position="295"/>
    </location>
</feature>
<dbReference type="SUPFAM" id="SSF57850">
    <property type="entry name" value="RING/U-box"/>
    <property type="match status" value="1"/>
</dbReference>
<dbReference type="AlphaFoldDB" id="A0A5B0RTP7"/>
<dbReference type="Proteomes" id="UP000325313">
    <property type="component" value="Unassembled WGS sequence"/>
</dbReference>
<feature type="signal peptide" evidence="6">
    <location>
        <begin position="1"/>
        <end position="21"/>
    </location>
</feature>
<proteinExistence type="predicted"/>
<evidence type="ECO:0000256" key="1">
    <source>
        <dbReference type="ARBA" id="ARBA00022723"/>
    </source>
</evidence>
<dbReference type="SMART" id="SM00184">
    <property type="entry name" value="RING"/>
    <property type="match status" value="1"/>
</dbReference>
<organism evidence="9 11">
    <name type="scientific">Puccinia graminis f. sp. tritici</name>
    <dbReference type="NCBI Taxonomy" id="56615"/>
    <lineage>
        <taxon>Eukaryota</taxon>
        <taxon>Fungi</taxon>
        <taxon>Dikarya</taxon>
        <taxon>Basidiomycota</taxon>
        <taxon>Pucciniomycotina</taxon>
        <taxon>Pucciniomycetes</taxon>
        <taxon>Pucciniales</taxon>
        <taxon>Pucciniaceae</taxon>
        <taxon>Puccinia</taxon>
    </lineage>
</organism>
<feature type="compositionally biased region" description="Polar residues" evidence="5">
    <location>
        <begin position="165"/>
        <end position="180"/>
    </location>
</feature>
<dbReference type="PROSITE" id="PS50089">
    <property type="entry name" value="ZF_RING_2"/>
    <property type="match status" value="1"/>
</dbReference>
<keyword evidence="1" id="KW-0479">Metal-binding</keyword>
<evidence type="ECO:0000313" key="10">
    <source>
        <dbReference type="Proteomes" id="UP000324748"/>
    </source>
</evidence>
<feature type="region of interest" description="Disordered" evidence="5">
    <location>
        <begin position="164"/>
        <end position="203"/>
    </location>
</feature>
<name>A0A5B0RTP7_PUCGR</name>
<evidence type="ECO:0000256" key="5">
    <source>
        <dbReference type="SAM" id="MobiDB-lite"/>
    </source>
</evidence>
<comment type="caution">
    <text evidence="9">The sequence shown here is derived from an EMBL/GenBank/DDBJ whole genome shotgun (WGS) entry which is preliminary data.</text>
</comment>
<evidence type="ECO:0000256" key="4">
    <source>
        <dbReference type="PROSITE-ProRule" id="PRU00175"/>
    </source>
</evidence>
<keyword evidence="2 4" id="KW-0863">Zinc-finger</keyword>
<evidence type="ECO:0000313" key="11">
    <source>
        <dbReference type="Proteomes" id="UP000325313"/>
    </source>
</evidence>
<dbReference type="Proteomes" id="UP000324748">
    <property type="component" value="Unassembled WGS sequence"/>
</dbReference>